<dbReference type="Proteomes" id="UP000603865">
    <property type="component" value="Unassembled WGS sequence"/>
</dbReference>
<keyword evidence="4" id="KW-1185">Reference proteome</keyword>
<dbReference type="GO" id="GO:0046914">
    <property type="term" value="F:transition metal ion binding"/>
    <property type="evidence" value="ECO:0007669"/>
    <property type="project" value="InterPro"/>
</dbReference>
<evidence type="ECO:0000259" key="2">
    <source>
        <dbReference type="SMART" id="SM00899"/>
    </source>
</evidence>
<evidence type="ECO:0000313" key="4">
    <source>
        <dbReference type="Proteomes" id="UP000603865"/>
    </source>
</evidence>
<dbReference type="InterPro" id="IPR007167">
    <property type="entry name" value="Fe-transptr_FeoA-like"/>
</dbReference>
<keyword evidence="1" id="KW-0408">Iron</keyword>
<dbReference type="InterPro" id="IPR038157">
    <property type="entry name" value="FeoA_core_dom"/>
</dbReference>
<gene>
    <name evidence="3" type="ORF">GCM10008957_44080</name>
</gene>
<dbReference type="PANTHER" id="PTHR42954:SF2">
    <property type="entry name" value="FE(2+) TRANSPORT PROTEIN A"/>
    <property type="match status" value="1"/>
</dbReference>
<dbReference type="Gene3D" id="2.30.30.90">
    <property type="match status" value="1"/>
</dbReference>
<dbReference type="InterPro" id="IPR052713">
    <property type="entry name" value="FeoA"/>
</dbReference>
<dbReference type="EMBL" id="BMQL01000042">
    <property type="protein sequence ID" value="GGR27988.1"/>
    <property type="molecule type" value="Genomic_DNA"/>
</dbReference>
<dbReference type="RefSeq" id="WP_189092669.1">
    <property type="nucleotide sequence ID" value="NZ_BMQL01000042.1"/>
</dbReference>
<reference evidence="3" key="1">
    <citation type="journal article" date="2014" name="Int. J. Syst. Evol. Microbiol.">
        <title>Complete genome sequence of Corynebacterium casei LMG S-19264T (=DSM 44701T), isolated from a smear-ripened cheese.</title>
        <authorList>
            <consortium name="US DOE Joint Genome Institute (JGI-PGF)"/>
            <person name="Walter F."/>
            <person name="Albersmeier A."/>
            <person name="Kalinowski J."/>
            <person name="Ruckert C."/>
        </authorList>
    </citation>
    <scope>NUCLEOTIDE SEQUENCE</scope>
    <source>
        <strain evidence="3">JCM 31311</strain>
    </source>
</reference>
<comment type="caution">
    <text evidence="3">The sequence shown here is derived from an EMBL/GenBank/DDBJ whole genome shotgun (WGS) entry which is preliminary data.</text>
</comment>
<dbReference type="PANTHER" id="PTHR42954">
    <property type="entry name" value="FE(2+) TRANSPORT PROTEIN A"/>
    <property type="match status" value="1"/>
</dbReference>
<accession>A0A918FBL6</accession>
<reference evidence="3" key="2">
    <citation type="submission" date="2020-09" db="EMBL/GenBank/DDBJ databases">
        <authorList>
            <person name="Sun Q."/>
            <person name="Ohkuma M."/>
        </authorList>
    </citation>
    <scope>NUCLEOTIDE SEQUENCE</scope>
    <source>
        <strain evidence="3">JCM 31311</strain>
    </source>
</reference>
<evidence type="ECO:0000313" key="3">
    <source>
        <dbReference type="EMBL" id="GGR27988.1"/>
    </source>
</evidence>
<dbReference type="SUPFAM" id="SSF50037">
    <property type="entry name" value="C-terminal domain of transcriptional repressors"/>
    <property type="match status" value="1"/>
</dbReference>
<protein>
    <submittedName>
        <fullName evidence="3">Iron transporter</fullName>
    </submittedName>
</protein>
<feature type="domain" description="Ferrous iron transporter FeoA-like" evidence="2">
    <location>
        <begin position="4"/>
        <end position="76"/>
    </location>
</feature>
<dbReference type="Pfam" id="PF04023">
    <property type="entry name" value="FeoA"/>
    <property type="match status" value="1"/>
</dbReference>
<evidence type="ECO:0000256" key="1">
    <source>
        <dbReference type="ARBA" id="ARBA00023004"/>
    </source>
</evidence>
<proteinExistence type="predicted"/>
<organism evidence="3 4">
    <name type="scientific">Deinococcus ruber</name>
    <dbReference type="NCBI Taxonomy" id="1848197"/>
    <lineage>
        <taxon>Bacteria</taxon>
        <taxon>Thermotogati</taxon>
        <taxon>Deinococcota</taxon>
        <taxon>Deinococci</taxon>
        <taxon>Deinococcales</taxon>
        <taxon>Deinococcaceae</taxon>
        <taxon>Deinococcus</taxon>
    </lineage>
</organism>
<dbReference type="InterPro" id="IPR008988">
    <property type="entry name" value="Transcriptional_repressor_C"/>
</dbReference>
<sequence length="76" mass="8409">MTETTLDTLQPGEAAHVVGLELHHPLRRRLMELGFVRGARVSVLRRAPMGDPVELRIGGTELALRRADLSAVRVRS</sequence>
<name>A0A918FBL6_9DEIO</name>
<dbReference type="AlphaFoldDB" id="A0A918FBL6"/>
<dbReference type="SMART" id="SM00899">
    <property type="entry name" value="FeoA"/>
    <property type="match status" value="1"/>
</dbReference>